<dbReference type="InterPro" id="IPR046704">
    <property type="entry name" value="DUF6777"/>
</dbReference>
<dbReference type="KEGG" id="slx:SLAV_06295"/>
<dbReference type="Pfam" id="PF20568">
    <property type="entry name" value="DUF6777"/>
    <property type="match status" value="1"/>
</dbReference>
<sequence>MNDVNDVPAPTPRQAPRRHVPACAALLAVVGLLAAGCSGSAPEQTKGAAADRMELALQPVGTPGADPFTPSSATAESAPVQPPLPNASGRGIRTVGAATPGLYGGTNRLGSCDVERQVTLLTADDAKSRAFAEVAGVEREKIPEFLRGLTPVVLRADTRITNHSFRDGRADGYQAVLQAGTAVLVDDHGMPRVRCACGNPLAAPLGAKGSPLLKGDQWNGYHANQVIVIEPTAQAINSLVIVNIADNTWIERKSGDDGAQDKVPRVLPPYDPAEGIPNGPATPPSPSDPCAGPDPNSLARTTPPKAPSTPPSAPPPGTPSGPPPSGNPSDLPGGPAAGPPGEPAAPLTGPLAETAPPLAETAPPLAETAPPLDLPAGPPNAAAPLLGPSAGPLDETAPPLNETAPPLKETAPLDETAPPLAETAPPLDLPAGPVDETAPPLGPPAGPPGLPAAPGDPADPFAPSAPSAAPCVPGRGADSAPNTPATPQKPPAEVPADVPADRPGGGALPPDPFQDLPAQPAQPQADPLAPLSPDDPQTHDPAGPADPFGFPDQQQAPTGSAPDLESA</sequence>
<feature type="region of interest" description="Disordered" evidence="1">
    <location>
        <begin position="59"/>
        <end position="93"/>
    </location>
</feature>
<feature type="compositionally biased region" description="Pro residues" evidence="1">
    <location>
        <begin position="304"/>
        <end position="326"/>
    </location>
</feature>
<dbReference type="GeneID" id="49382379"/>
<evidence type="ECO:0000313" key="4">
    <source>
        <dbReference type="Proteomes" id="UP000231791"/>
    </source>
</evidence>
<feature type="compositionally biased region" description="Low complexity" evidence="1">
    <location>
        <begin position="414"/>
        <end position="431"/>
    </location>
</feature>
<dbReference type="Proteomes" id="UP000231791">
    <property type="component" value="Chromosome"/>
</dbReference>
<accession>A0A2K8P8V1</accession>
<protein>
    <recommendedName>
        <fullName evidence="2">DUF6777 domain-containing protein</fullName>
    </recommendedName>
</protein>
<name>A0A2K8P8V1_STRLA</name>
<evidence type="ECO:0000256" key="1">
    <source>
        <dbReference type="SAM" id="MobiDB-lite"/>
    </source>
</evidence>
<feature type="compositionally biased region" description="Pro residues" evidence="1">
    <location>
        <begin position="440"/>
        <end position="451"/>
    </location>
</feature>
<feature type="domain" description="DUF6777" evidence="2">
    <location>
        <begin position="93"/>
        <end position="255"/>
    </location>
</feature>
<feature type="compositionally biased region" description="Low complexity" evidence="1">
    <location>
        <begin position="344"/>
        <end position="371"/>
    </location>
</feature>
<keyword evidence="4" id="KW-1185">Reference proteome</keyword>
<dbReference type="OrthoDB" id="4655582at2"/>
<dbReference type="RefSeq" id="WP_051840052.1">
    <property type="nucleotide sequence ID" value="NZ_CP024985.1"/>
</dbReference>
<feature type="compositionally biased region" description="Low complexity" evidence="1">
    <location>
        <begin position="379"/>
        <end position="393"/>
    </location>
</feature>
<evidence type="ECO:0000259" key="2">
    <source>
        <dbReference type="Pfam" id="PF20568"/>
    </source>
</evidence>
<feature type="compositionally biased region" description="Low complexity" evidence="1">
    <location>
        <begin position="452"/>
        <end position="470"/>
    </location>
</feature>
<feature type="region of interest" description="Disordered" evidence="1">
    <location>
        <begin position="252"/>
        <end position="567"/>
    </location>
</feature>
<dbReference type="AlphaFoldDB" id="A0A2K8P8V1"/>
<gene>
    <name evidence="3" type="ORF">SLAV_06295</name>
</gene>
<feature type="compositionally biased region" description="Basic and acidic residues" evidence="1">
    <location>
        <begin position="252"/>
        <end position="264"/>
    </location>
</feature>
<evidence type="ECO:0000313" key="3">
    <source>
        <dbReference type="EMBL" id="ATZ23164.1"/>
    </source>
</evidence>
<reference evidence="3 4" key="1">
    <citation type="submission" date="2017-11" db="EMBL/GenBank/DDBJ databases">
        <title>Complete genome sequence of Streptomyces lavendulae subsp. lavendulae CCM 3239 (formerly 'Streptomyces aureofaciens CCM 3239'), the producer of the angucycline-type antibiotic auricin.</title>
        <authorList>
            <person name="Busche T."/>
            <person name="Novakova R."/>
            <person name="Al'Dilaimi A."/>
            <person name="Homerova D."/>
            <person name="Feckova L."/>
            <person name="Rezuchova B."/>
            <person name="Mingyar E."/>
            <person name="Csolleiova D."/>
            <person name="Bekeova C."/>
            <person name="Winkler A."/>
            <person name="Sevcikova B."/>
            <person name="Kalinowski J."/>
            <person name="Kormanec J."/>
            <person name="Ruckert C."/>
        </authorList>
    </citation>
    <scope>NUCLEOTIDE SEQUENCE [LARGE SCALE GENOMIC DNA]</scope>
    <source>
        <strain evidence="3 4">CCM 3239</strain>
    </source>
</reference>
<proteinExistence type="predicted"/>
<dbReference type="EMBL" id="CP024985">
    <property type="protein sequence ID" value="ATZ23164.1"/>
    <property type="molecule type" value="Genomic_DNA"/>
</dbReference>
<feature type="compositionally biased region" description="Low complexity" evidence="1">
    <location>
        <begin position="513"/>
        <end position="535"/>
    </location>
</feature>
<organism evidence="3 4">
    <name type="scientific">Streptomyces lavendulae subsp. lavendulae</name>
    <dbReference type="NCBI Taxonomy" id="58340"/>
    <lineage>
        <taxon>Bacteria</taxon>
        <taxon>Bacillati</taxon>
        <taxon>Actinomycetota</taxon>
        <taxon>Actinomycetes</taxon>
        <taxon>Kitasatosporales</taxon>
        <taxon>Streptomycetaceae</taxon>
        <taxon>Streptomyces</taxon>
    </lineage>
</organism>